<sequence>MAPPSSRALMGLSLLGVLASVVVVVDSAGSGRHPPRPHYSRVFSFGDSLADTGNAAILPATAGGPFTQPPYGMTFFHRPTGRASDGRLVIDFLAHHSCNVASRHHRIDCVECTVEALRLPEPTPYLAGKTAADFRRGVNFAVGGATALDPAFLKSRGITSFVPVSLSNETRWFEDVLHLLAASAHEKRMIAASSVFYFGEIGFNDYSFALSAGNGTVDAAASLVPDIIAVIRSAVTAVIAAGARTVVVAGMIPIGCEPEMLALFPGGADGDYYDPASGCIARFNDLAELHNRELQWALHELRRAYPGGAVVRYADLYGPVAAAIASPRKYGFGSSPLAACCGGGGEPYNFNANFTGFCGTPGSTVCTDGPSTSVSWDGIHFTEATNRLIARAILTRP</sequence>
<keyword evidence="2 5" id="KW-0732">Signal</keyword>
<feature type="signal peptide" evidence="5">
    <location>
        <begin position="1"/>
        <end position="27"/>
    </location>
</feature>
<proteinExistence type="inferred from homology"/>
<evidence type="ECO:0000313" key="7">
    <source>
        <dbReference type="Proteomes" id="UP000026962"/>
    </source>
</evidence>
<dbReference type="InterPro" id="IPR001087">
    <property type="entry name" value="GDSL"/>
</dbReference>
<feature type="chain" id="PRO_5002367377" description="Esterase" evidence="5">
    <location>
        <begin position="28"/>
        <end position="397"/>
    </location>
</feature>
<protein>
    <recommendedName>
        <fullName evidence="8">Esterase</fullName>
    </recommendedName>
</protein>
<reference evidence="6" key="2">
    <citation type="submission" date="2018-05" db="EMBL/GenBank/DDBJ databases">
        <title>OpunRS2 (Oryza punctata Reference Sequence Version 2).</title>
        <authorList>
            <person name="Zhang J."/>
            <person name="Kudrna D."/>
            <person name="Lee S."/>
            <person name="Talag J."/>
            <person name="Welchert J."/>
            <person name="Wing R.A."/>
        </authorList>
    </citation>
    <scope>NUCLEOTIDE SEQUENCE [LARGE SCALE GENOMIC DNA]</scope>
</reference>
<dbReference type="InterPro" id="IPR035669">
    <property type="entry name" value="SGNH_plant_lipase-like"/>
</dbReference>
<reference evidence="6" key="1">
    <citation type="submission" date="2015-04" db="UniProtKB">
        <authorList>
            <consortium name="EnsemblPlants"/>
        </authorList>
    </citation>
    <scope>IDENTIFICATION</scope>
</reference>
<evidence type="ECO:0000256" key="4">
    <source>
        <dbReference type="ARBA" id="ARBA00023180"/>
    </source>
</evidence>
<dbReference type="GO" id="GO:0016788">
    <property type="term" value="F:hydrolase activity, acting on ester bonds"/>
    <property type="evidence" value="ECO:0007669"/>
    <property type="project" value="InterPro"/>
</dbReference>
<accession>A0A0E0M7A5</accession>
<keyword evidence="7" id="KW-1185">Reference proteome</keyword>
<dbReference type="Gene3D" id="3.40.50.1110">
    <property type="entry name" value="SGNH hydrolase"/>
    <property type="match status" value="1"/>
</dbReference>
<dbReference type="CDD" id="cd01837">
    <property type="entry name" value="SGNH_plant_lipase_like"/>
    <property type="match status" value="1"/>
</dbReference>
<dbReference type="InterPro" id="IPR036514">
    <property type="entry name" value="SGNH_hydro_sf"/>
</dbReference>
<dbReference type="Gramene" id="OPUNC10G07560.1">
    <property type="protein sequence ID" value="OPUNC10G07560.1"/>
    <property type="gene ID" value="OPUNC10G07560"/>
</dbReference>
<dbReference type="Pfam" id="PF00657">
    <property type="entry name" value="Lipase_GDSL"/>
    <property type="match status" value="1"/>
</dbReference>
<evidence type="ECO:0000256" key="3">
    <source>
        <dbReference type="ARBA" id="ARBA00022801"/>
    </source>
</evidence>
<evidence type="ECO:0000256" key="1">
    <source>
        <dbReference type="ARBA" id="ARBA00008668"/>
    </source>
</evidence>
<dbReference type="PANTHER" id="PTHR22835:SF544">
    <property type="entry name" value="OS10G0393700 PROTEIN"/>
    <property type="match status" value="1"/>
</dbReference>
<keyword evidence="3" id="KW-0378">Hydrolase</keyword>
<comment type="similarity">
    <text evidence="1">Belongs to the 'GDSL' lipolytic enzyme family.</text>
</comment>
<dbReference type="OMA" id="ITRCIAR"/>
<organism evidence="6">
    <name type="scientific">Oryza punctata</name>
    <name type="common">Red rice</name>
    <dbReference type="NCBI Taxonomy" id="4537"/>
    <lineage>
        <taxon>Eukaryota</taxon>
        <taxon>Viridiplantae</taxon>
        <taxon>Streptophyta</taxon>
        <taxon>Embryophyta</taxon>
        <taxon>Tracheophyta</taxon>
        <taxon>Spermatophyta</taxon>
        <taxon>Magnoliopsida</taxon>
        <taxon>Liliopsida</taxon>
        <taxon>Poales</taxon>
        <taxon>Poaceae</taxon>
        <taxon>BOP clade</taxon>
        <taxon>Oryzoideae</taxon>
        <taxon>Oryzeae</taxon>
        <taxon>Oryzinae</taxon>
        <taxon>Oryza</taxon>
    </lineage>
</organism>
<dbReference type="Proteomes" id="UP000026962">
    <property type="component" value="Chromosome 10"/>
</dbReference>
<name>A0A0E0M7A5_ORYPU</name>
<dbReference type="PANTHER" id="PTHR22835">
    <property type="entry name" value="ZINC FINGER FYVE DOMAIN CONTAINING PROTEIN"/>
    <property type="match status" value="1"/>
</dbReference>
<dbReference type="STRING" id="4537.A0A0E0M7A5"/>
<dbReference type="EnsemblPlants" id="OPUNC10G07560.1">
    <property type="protein sequence ID" value="OPUNC10G07560.1"/>
    <property type="gene ID" value="OPUNC10G07560"/>
</dbReference>
<evidence type="ECO:0000256" key="5">
    <source>
        <dbReference type="SAM" id="SignalP"/>
    </source>
</evidence>
<dbReference type="AlphaFoldDB" id="A0A0E0M7A5"/>
<dbReference type="eggNOG" id="ENOG502QSMM">
    <property type="taxonomic scope" value="Eukaryota"/>
</dbReference>
<dbReference type="SUPFAM" id="SSF52266">
    <property type="entry name" value="SGNH hydrolase"/>
    <property type="match status" value="1"/>
</dbReference>
<keyword evidence="4" id="KW-0325">Glycoprotein</keyword>
<dbReference type="HOGENOM" id="CLU_015101_2_1_1"/>
<evidence type="ECO:0008006" key="8">
    <source>
        <dbReference type="Google" id="ProtNLM"/>
    </source>
</evidence>
<evidence type="ECO:0000313" key="6">
    <source>
        <dbReference type="EnsemblPlants" id="OPUNC10G07560.1"/>
    </source>
</evidence>
<evidence type="ECO:0000256" key="2">
    <source>
        <dbReference type="ARBA" id="ARBA00022729"/>
    </source>
</evidence>